<proteinExistence type="predicted"/>
<dbReference type="Pfam" id="PF01037">
    <property type="entry name" value="AsnC_trans_reg"/>
    <property type="match status" value="1"/>
</dbReference>
<dbReference type="SUPFAM" id="SSF54909">
    <property type="entry name" value="Dimeric alpha+beta barrel"/>
    <property type="match status" value="1"/>
</dbReference>
<dbReference type="Proteomes" id="UP000318405">
    <property type="component" value="Unassembled WGS sequence"/>
</dbReference>
<keyword evidence="6" id="KW-1185">Reference proteome</keyword>
<dbReference type="PROSITE" id="PS00519">
    <property type="entry name" value="HTH_ASNC_1"/>
    <property type="match status" value="1"/>
</dbReference>
<dbReference type="InterPro" id="IPR019887">
    <property type="entry name" value="Tscrpt_reg_AsnC/Lrp_C"/>
</dbReference>
<keyword evidence="1" id="KW-0805">Transcription regulation</keyword>
<feature type="domain" description="HTH asnC-type" evidence="4">
    <location>
        <begin position="15"/>
        <end position="76"/>
    </location>
</feature>
<dbReference type="PANTHER" id="PTHR30154:SF34">
    <property type="entry name" value="TRANSCRIPTIONAL REGULATOR AZLB"/>
    <property type="match status" value="1"/>
</dbReference>
<dbReference type="Gene3D" id="3.30.70.920">
    <property type="match status" value="1"/>
</dbReference>
<dbReference type="PANTHER" id="PTHR30154">
    <property type="entry name" value="LEUCINE-RESPONSIVE REGULATORY PROTEIN"/>
    <property type="match status" value="1"/>
</dbReference>
<evidence type="ECO:0000259" key="4">
    <source>
        <dbReference type="PROSITE" id="PS50956"/>
    </source>
</evidence>
<dbReference type="InterPro" id="IPR000485">
    <property type="entry name" value="AsnC-type_HTH_dom"/>
</dbReference>
<dbReference type="GO" id="GO:0006355">
    <property type="term" value="P:regulation of DNA-templated transcription"/>
    <property type="evidence" value="ECO:0007669"/>
    <property type="project" value="UniProtKB-ARBA"/>
</dbReference>
<dbReference type="InterPro" id="IPR011008">
    <property type="entry name" value="Dimeric_a/b-barrel"/>
</dbReference>
<evidence type="ECO:0000256" key="2">
    <source>
        <dbReference type="ARBA" id="ARBA00023125"/>
    </source>
</evidence>
<dbReference type="Pfam" id="PF13412">
    <property type="entry name" value="HTH_24"/>
    <property type="match status" value="1"/>
</dbReference>
<evidence type="ECO:0000313" key="5">
    <source>
        <dbReference type="EMBL" id="TSH92836.1"/>
    </source>
</evidence>
<evidence type="ECO:0000313" key="6">
    <source>
        <dbReference type="Proteomes" id="UP000318405"/>
    </source>
</evidence>
<accession>A0A556AIY6</accession>
<dbReference type="InterPro" id="IPR036388">
    <property type="entry name" value="WH-like_DNA-bd_sf"/>
</dbReference>
<dbReference type="Gene3D" id="1.10.10.10">
    <property type="entry name" value="Winged helix-like DNA-binding domain superfamily/Winged helix DNA-binding domain"/>
    <property type="match status" value="1"/>
</dbReference>
<dbReference type="PRINTS" id="PR00033">
    <property type="entry name" value="HTHASNC"/>
</dbReference>
<organism evidence="5 6">
    <name type="scientific">Verticiella sediminum</name>
    <dbReference type="NCBI Taxonomy" id="1247510"/>
    <lineage>
        <taxon>Bacteria</taxon>
        <taxon>Pseudomonadati</taxon>
        <taxon>Pseudomonadota</taxon>
        <taxon>Betaproteobacteria</taxon>
        <taxon>Burkholderiales</taxon>
        <taxon>Alcaligenaceae</taxon>
        <taxon>Verticiella</taxon>
    </lineage>
</organism>
<protein>
    <submittedName>
        <fullName evidence="5">Lrp/AsnC family transcriptional regulator</fullName>
    </submittedName>
</protein>
<dbReference type="AlphaFoldDB" id="A0A556AIY6"/>
<reference evidence="5 6" key="1">
    <citation type="submission" date="2019-07" db="EMBL/GenBank/DDBJ databases">
        <title>Qingshengfaniella alkalisoli gen. nov., sp. nov., isolated from saline soil.</title>
        <authorList>
            <person name="Xu L."/>
            <person name="Huang X.-X."/>
            <person name="Sun J.-Q."/>
        </authorList>
    </citation>
    <scope>NUCLEOTIDE SEQUENCE [LARGE SCALE GENOMIC DNA]</scope>
    <source>
        <strain evidence="5 6">DSM 27279</strain>
    </source>
</reference>
<dbReference type="OrthoDB" id="8526125at2"/>
<dbReference type="SMART" id="SM00344">
    <property type="entry name" value="HTH_ASNC"/>
    <property type="match status" value="1"/>
</dbReference>
<dbReference type="InterPro" id="IPR011991">
    <property type="entry name" value="ArsR-like_HTH"/>
</dbReference>
<dbReference type="InterPro" id="IPR036390">
    <property type="entry name" value="WH_DNA-bd_sf"/>
</dbReference>
<dbReference type="GO" id="GO:0043565">
    <property type="term" value="F:sequence-specific DNA binding"/>
    <property type="evidence" value="ECO:0007669"/>
    <property type="project" value="InterPro"/>
</dbReference>
<dbReference type="RefSeq" id="WP_143949202.1">
    <property type="nucleotide sequence ID" value="NZ_BAABMB010000001.1"/>
</dbReference>
<dbReference type="InterPro" id="IPR019888">
    <property type="entry name" value="Tscrpt_reg_AsnC-like"/>
</dbReference>
<comment type="caution">
    <text evidence="5">The sequence shown here is derived from an EMBL/GenBank/DDBJ whole genome shotgun (WGS) entry which is preliminary data.</text>
</comment>
<dbReference type="GO" id="GO:0043200">
    <property type="term" value="P:response to amino acid"/>
    <property type="evidence" value="ECO:0007669"/>
    <property type="project" value="TreeGrafter"/>
</dbReference>
<evidence type="ECO:0000256" key="3">
    <source>
        <dbReference type="ARBA" id="ARBA00023163"/>
    </source>
</evidence>
<keyword evidence="3" id="KW-0804">Transcription</keyword>
<dbReference type="EMBL" id="VLTJ01000029">
    <property type="protein sequence ID" value="TSH92836.1"/>
    <property type="molecule type" value="Genomic_DNA"/>
</dbReference>
<keyword evidence="2" id="KW-0238">DNA-binding</keyword>
<dbReference type="SUPFAM" id="SSF46785">
    <property type="entry name" value="Winged helix' DNA-binding domain"/>
    <property type="match status" value="1"/>
</dbReference>
<dbReference type="CDD" id="cd00090">
    <property type="entry name" value="HTH_ARSR"/>
    <property type="match status" value="1"/>
</dbReference>
<dbReference type="InterPro" id="IPR019885">
    <property type="entry name" value="Tscrpt_reg_HTH_AsnC-type_CS"/>
</dbReference>
<sequence>MTPPRTPNASPPETLDKYELAILEILQQDARAGVQEIADQIGLSVSPTWRRIRALEERGYIENYIAVLDVEKLGFKQCVFAHVTLAKHDRAAVRQFEQTIERRSEVLECFSMTGDADYLLRVIVRETPDYEQFLQEAVYSCPAVQSVRSNFALRKMKFTLRVPFE</sequence>
<evidence type="ECO:0000256" key="1">
    <source>
        <dbReference type="ARBA" id="ARBA00023015"/>
    </source>
</evidence>
<gene>
    <name evidence="5" type="ORF">FOZ76_15670</name>
</gene>
<name>A0A556AIY6_9BURK</name>
<dbReference type="GO" id="GO:0005829">
    <property type="term" value="C:cytosol"/>
    <property type="evidence" value="ECO:0007669"/>
    <property type="project" value="TreeGrafter"/>
</dbReference>
<dbReference type="PROSITE" id="PS50956">
    <property type="entry name" value="HTH_ASNC_2"/>
    <property type="match status" value="1"/>
</dbReference>